<dbReference type="PANTHER" id="PTHR33309">
    <property type="entry name" value="KERATIN, ULTRA HIGH-SULFUR MATRIX PROTEIN-LIKE"/>
    <property type="match status" value="1"/>
</dbReference>
<reference evidence="2" key="2">
    <citation type="submission" date="2021-01" db="UniProtKB">
        <authorList>
            <consortium name="EnsemblMetazoa"/>
        </authorList>
    </citation>
    <scope>IDENTIFICATION</scope>
</reference>
<sequence>MGRAKKGYVSKKKVFRGVSRHDLKKLNIQAAAKLSEDTASKRKLIHYSPTHRVLSGSMVGHLVIHVLQLNAALEVFKDHFCQGGHLQLLEEHSKRRGLCSSLLLQCTGCKMEHRFTSSPNAVAEGAGQSAEVNKRSVLAACEVGLAREALADFCGYMDLPPPVNSKSYQDHTYRLHLETDEVCETQMKEAGERVREVVLKANPQLNSDDVLDVAVSYDGTWHRRGHVSNHGVGVVMSMDTGEVIDRAVLSKICKACQLRKSWDREGEEYIKWWDDHKHNCLGNHVGSSGSMEPKAAKILWGRSVEKHRLRYKYIISDGDSSTFNSIQNMYGDAGEVKKYDCIGHVGKRMFNALDKFRMDGDHSASEKKLMRKGNGHLWGSSDTGTVGMMSREYRNTIKECQNRNVIRDEEKRVRVVEYMQRRVLAILYHSCKSDDNEARHQYCPDNGFCEYRNKGTMSDEDHHLDGRFLELLKPVFERLSNKDLIERCVPGYTQNQNESFHSLIWKRCPKHLWRGPRMVALATNMAALAFNCGAVKGRNRILVRMNLEMGAHALSVASKKDKSRLCNAELKARVVTKRKREVERRAKKRAEEGYVEEEGVTYEAGAF</sequence>
<dbReference type="EnsemblMetazoa" id="XM_011669013">
    <property type="protein sequence ID" value="XP_011667315"/>
    <property type="gene ID" value="LOC100888345"/>
</dbReference>
<dbReference type="InParanoid" id="A0A7M7HMJ0"/>
<dbReference type="GeneID" id="100888345"/>
<evidence type="ECO:0000313" key="2">
    <source>
        <dbReference type="EnsemblMetazoa" id="XP_011667315"/>
    </source>
</evidence>
<feature type="domain" description="Mutator-like transposase" evidence="1">
    <location>
        <begin position="65"/>
        <end position="445"/>
    </location>
</feature>
<name>A0A7M7HMJ0_STRPU</name>
<dbReference type="KEGG" id="spu:100888345"/>
<dbReference type="Pfam" id="PF20700">
    <property type="entry name" value="Mutator"/>
    <property type="match status" value="1"/>
</dbReference>
<protein>
    <recommendedName>
        <fullName evidence="1">Mutator-like transposase domain-containing protein</fullName>
    </recommendedName>
</protein>
<evidence type="ECO:0000259" key="1">
    <source>
        <dbReference type="Pfam" id="PF20700"/>
    </source>
</evidence>
<accession>A0A7M7HMJ0</accession>
<dbReference type="Proteomes" id="UP000007110">
    <property type="component" value="Unassembled WGS sequence"/>
</dbReference>
<organism evidence="2 3">
    <name type="scientific">Strongylocentrotus purpuratus</name>
    <name type="common">Purple sea urchin</name>
    <dbReference type="NCBI Taxonomy" id="7668"/>
    <lineage>
        <taxon>Eukaryota</taxon>
        <taxon>Metazoa</taxon>
        <taxon>Echinodermata</taxon>
        <taxon>Eleutherozoa</taxon>
        <taxon>Echinozoa</taxon>
        <taxon>Echinoidea</taxon>
        <taxon>Euechinoidea</taxon>
        <taxon>Echinacea</taxon>
        <taxon>Camarodonta</taxon>
        <taxon>Echinidea</taxon>
        <taxon>Strongylocentrotidae</taxon>
        <taxon>Strongylocentrotus</taxon>
    </lineage>
</organism>
<dbReference type="RefSeq" id="XP_011667315.1">
    <property type="nucleotide sequence ID" value="XM_011669013.2"/>
</dbReference>
<dbReference type="OMA" id="WCENSEC"/>
<dbReference type="PANTHER" id="PTHR33309:SF3">
    <property type="entry name" value="CCHC-TYPE DOMAIN-CONTAINING PROTEIN"/>
    <property type="match status" value="1"/>
</dbReference>
<reference evidence="3" key="1">
    <citation type="submission" date="2015-02" db="EMBL/GenBank/DDBJ databases">
        <title>Genome sequencing for Strongylocentrotus purpuratus.</title>
        <authorList>
            <person name="Murali S."/>
            <person name="Liu Y."/>
            <person name="Vee V."/>
            <person name="English A."/>
            <person name="Wang M."/>
            <person name="Skinner E."/>
            <person name="Han Y."/>
            <person name="Muzny D.M."/>
            <person name="Worley K.C."/>
            <person name="Gibbs R.A."/>
        </authorList>
    </citation>
    <scope>NUCLEOTIDE SEQUENCE</scope>
</reference>
<dbReference type="AlphaFoldDB" id="A0A7M7HMJ0"/>
<dbReference type="OrthoDB" id="10059293at2759"/>
<keyword evidence="3" id="KW-1185">Reference proteome</keyword>
<evidence type="ECO:0000313" key="3">
    <source>
        <dbReference type="Proteomes" id="UP000007110"/>
    </source>
</evidence>
<dbReference type="InterPro" id="IPR049012">
    <property type="entry name" value="Mutator_transp_dom"/>
</dbReference>
<proteinExistence type="predicted"/>